<dbReference type="Proteomes" id="UP001321760">
    <property type="component" value="Unassembled WGS sequence"/>
</dbReference>
<dbReference type="EMBL" id="MU865981">
    <property type="protein sequence ID" value="KAK4444170.1"/>
    <property type="molecule type" value="Genomic_DNA"/>
</dbReference>
<reference evidence="9" key="1">
    <citation type="journal article" date="2023" name="Mol. Phylogenet. Evol.">
        <title>Genome-scale phylogeny and comparative genomics of the fungal order Sordariales.</title>
        <authorList>
            <person name="Hensen N."/>
            <person name="Bonometti L."/>
            <person name="Westerberg I."/>
            <person name="Brannstrom I.O."/>
            <person name="Guillou S."/>
            <person name="Cros-Aarteil S."/>
            <person name="Calhoun S."/>
            <person name="Haridas S."/>
            <person name="Kuo A."/>
            <person name="Mondo S."/>
            <person name="Pangilinan J."/>
            <person name="Riley R."/>
            <person name="LaButti K."/>
            <person name="Andreopoulos B."/>
            <person name="Lipzen A."/>
            <person name="Chen C."/>
            <person name="Yan M."/>
            <person name="Daum C."/>
            <person name="Ng V."/>
            <person name="Clum A."/>
            <person name="Steindorff A."/>
            <person name="Ohm R.A."/>
            <person name="Martin F."/>
            <person name="Silar P."/>
            <person name="Natvig D.O."/>
            <person name="Lalanne C."/>
            <person name="Gautier V."/>
            <person name="Ament-Velasquez S.L."/>
            <person name="Kruys A."/>
            <person name="Hutchinson M.I."/>
            <person name="Powell A.J."/>
            <person name="Barry K."/>
            <person name="Miller A.N."/>
            <person name="Grigoriev I.V."/>
            <person name="Debuchy R."/>
            <person name="Gladieux P."/>
            <person name="Hiltunen Thoren M."/>
            <person name="Johannesson H."/>
        </authorList>
    </citation>
    <scope>NUCLEOTIDE SEQUENCE</scope>
    <source>
        <strain evidence="9">PSN243</strain>
    </source>
</reference>
<feature type="transmembrane region" description="Helical" evidence="7">
    <location>
        <begin position="116"/>
        <end position="140"/>
    </location>
</feature>
<proteinExistence type="inferred from homology"/>
<sequence>MPIAAMQAKMDDPAATNATSPPPIAYDVPILPISDRAAYLARVHYGVMAPLLALTLVTFSARLYVRTWPVWRVGWDDALVALGFLFSVATFALLCFEMFPSPRLITFAQATQAIMLAYIAIPVWVIAMTCIKISVALTLLKRFHPLTYTTRWWRPLMLFLIAVQLAYFAANMVYNFSKCRPLVAAWDMSTPDAACYTSRTDFIFSLTGSVINITTDVALSVSPLVAVLWRLRRPLPERILVCCLTLVGLLASGASIAKAVVVAQWTPELPPEELDSWAMAVSIATWTVAEQLIAVFGACSPALKGPIERGLARFGIELSPKMAPPDIGYIVDPTTVGRRSLQDGNGTGDGKTMYETEEMTSKASS</sequence>
<evidence type="ECO:0000256" key="3">
    <source>
        <dbReference type="ARBA" id="ARBA00022989"/>
    </source>
</evidence>
<comment type="subcellular location">
    <subcellularLocation>
        <location evidence="1">Membrane</location>
        <topology evidence="1">Multi-pass membrane protein</topology>
    </subcellularLocation>
</comment>
<feature type="transmembrane region" description="Helical" evidence="7">
    <location>
        <begin position="239"/>
        <end position="265"/>
    </location>
</feature>
<feature type="region of interest" description="Disordered" evidence="6">
    <location>
        <begin position="338"/>
        <end position="365"/>
    </location>
</feature>
<reference evidence="9" key="2">
    <citation type="submission" date="2023-05" db="EMBL/GenBank/DDBJ databases">
        <authorList>
            <consortium name="Lawrence Berkeley National Laboratory"/>
            <person name="Steindorff A."/>
            <person name="Hensen N."/>
            <person name="Bonometti L."/>
            <person name="Westerberg I."/>
            <person name="Brannstrom I.O."/>
            <person name="Guillou S."/>
            <person name="Cros-Aarteil S."/>
            <person name="Calhoun S."/>
            <person name="Haridas S."/>
            <person name="Kuo A."/>
            <person name="Mondo S."/>
            <person name="Pangilinan J."/>
            <person name="Riley R."/>
            <person name="Labutti K."/>
            <person name="Andreopoulos B."/>
            <person name="Lipzen A."/>
            <person name="Chen C."/>
            <person name="Yanf M."/>
            <person name="Daum C."/>
            <person name="Ng V."/>
            <person name="Clum A."/>
            <person name="Ohm R."/>
            <person name="Martin F."/>
            <person name="Silar P."/>
            <person name="Natvig D."/>
            <person name="Lalanne C."/>
            <person name="Gautier V."/>
            <person name="Ament-Velasquez S.L."/>
            <person name="Kruys A."/>
            <person name="Hutchinson M.I."/>
            <person name="Powell A.J."/>
            <person name="Barry K."/>
            <person name="Miller A.N."/>
            <person name="Grigoriev I.V."/>
            <person name="Debuchy R."/>
            <person name="Gladieux P."/>
            <person name="Thoren M.H."/>
            <person name="Johannesson H."/>
        </authorList>
    </citation>
    <scope>NUCLEOTIDE SEQUENCE</scope>
    <source>
        <strain evidence="9">PSN243</strain>
    </source>
</reference>
<gene>
    <name evidence="9" type="ORF">QBC34DRAFT_475490</name>
</gene>
<feature type="transmembrane region" description="Helical" evidence="7">
    <location>
        <begin position="43"/>
        <end position="65"/>
    </location>
</feature>
<feature type="transmembrane region" description="Helical" evidence="7">
    <location>
        <begin position="152"/>
        <end position="170"/>
    </location>
</feature>
<feature type="transmembrane region" description="Helical" evidence="7">
    <location>
        <begin position="277"/>
        <end position="299"/>
    </location>
</feature>
<accession>A0AAV9GA76</accession>
<feature type="domain" description="Rhodopsin" evidence="8">
    <location>
        <begin position="61"/>
        <end position="308"/>
    </location>
</feature>
<dbReference type="PANTHER" id="PTHR33048:SF129">
    <property type="entry name" value="INTEGRAL MEMBRANE PROTEIN-RELATED"/>
    <property type="match status" value="1"/>
</dbReference>
<evidence type="ECO:0000256" key="1">
    <source>
        <dbReference type="ARBA" id="ARBA00004141"/>
    </source>
</evidence>
<dbReference type="InterPro" id="IPR052337">
    <property type="entry name" value="SAT4-like"/>
</dbReference>
<evidence type="ECO:0000256" key="7">
    <source>
        <dbReference type="SAM" id="Phobius"/>
    </source>
</evidence>
<keyword evidence="4 7" id="KW-0472">Membrane</keyword>
<evidence type="ECO:0000256" key="2">
    <source>
        <dbReference type="ARBA" id="ARBA00022692"/>
    </source>
</evidence>
<evidence type="ECO:0000256" key="6">
    <source>
        <dbReference type="SAM" id="MobiDB-lite"/>
    </source>
</evidence>
<comment type="caution">
    <text evidence="9">The sequence shown here is derived from an EMBL/GenBank/DDBJ whole genome shotgun (WGS) entry which is preliminary data.</text>
</comment>
<dbReference type="GO" id="GO:0016020">
    <property type="term" value="C:membrane"/>
    <property type="evidence" value="ECO:0007669"/>
    <property type="project" value="UniProtKB-SubCell"/>
</dbReference>
<evidence type="ECO:0000259" key="8">
    <source>
        <dbReference type="Pfam" id="PF20684"/>
    </source>
</evidence>
<dbReference type="AlphaFoldDB" id="A0AAV9GA76"/>
<evidence type="ECO:0000313" key="9">
    <source>
        <dbReference type="EMBL" id="KAK4444170.1"/>
    </source>
</evidence>
<dbReference type="InterPro" id="IPR049326">
    <property type="entry name" value="Rhodopsin_dom_fungi"/>
</dbReference>
<feature type="transmembrane region" description="Helical" evidence="7">
    <location>
        <begin position="77"/>
        <end position="96"/>
    </location>
</feature>
<keyword evidence="10" id="KW-1185">Reference proteome</keyword>
<dbReference type="Pfam" id="PF20684">
    <property type="entry name" value="Fung_rhodopsin"/>
    <property type="match status" value="1"/>
</dbReference>
<keyword evidence="3 7" id="KW-1133">Transmembrane helix</keyword>
<keyword evidence="2 7" id="KW-0812">Transmembrane</keyword>
<comment type="similarity">
    <text evidence="5">Belongs to the SAT4 family.</text>
</comment>
<organism evidence="9 10">
    <name type="scientific">Podospora aff. communis PSN243</name>
    <dbReference type="NCBI Taxonomy" id="3040156"/>
    <lineage>
        <taxon>Eukaryota</taxon>
        <taxon>Fungi</taxon>
        <taxon>Dikarya</taxon>
        <taxon>Ascomycota</taxon>
        <taxon>Pezizomycotina</taxon>
        <taxon>Sordariomycetes</taxon>
        <taxon>Sordariomycetidae</taxon>
        <taxon>Sordariales</taxon>
        <taxon>Podosporaceae</taxon>
        <taxon>Podospora</taxon>
    </lineage>
</organism>
<protein>
    <recommendedName>
        <fullName evidence="8">Rhodopsin domain-containing protein</fullName>
    </recommendedName>
</protein>
<evidence type="ECO:0000256" key="5">
    <source>
        <dbReference type="ARBA" id="ARBA00038359"/>
    </source>
</evidence>
<evidence type="ECO:0000313" key="10">
    <source>
        <dbReference type="Proteomes" id="UP001321760"/>
    </source>
</evidence>
<evidence type="ECO:0000256" key="4">
    <source>
        <dbReference type="ARBA" id="ARBA00023136"/>
    </source>
</evidence>
<dbReference type="PANTHER" id="PTHR33048">
    <property type="entry name" value="PTH11-LIKE INTEGRAL MEMBRANE PROTEIN (AFU_ORTHOLOGUE AFUA_5G11245)"/>
    <property type="match status" value="1"/>
</dbReference>
<name>A0AAV9GA76_9PEZI</name>